<dbReference type="InterPro" id="IPR021796">
    <property type="entry name" value="Tll0287-like_dom"/>
</dbReference>
<dbReference type="NCBIfam" id="TIGR00254">
    <property type="entry name" value="GGDEF"/>
    <property type="match status" value="1"/>
</dbReference>
<dbReference type="InterPro" id="IPR050469">
    <property type="entry name" value="Diguanylate_Cyclase"/>
</dbReference>
<keyword evidence="3" id="KW-0812">Transmembrane</keyword>
<keyword evidence="6" id="KW-1185">Reference proteome</keyword>
<evidence type="ECO:0000313" key="6">
    <source>
        <dbReference type="Proteomes" id="UP000267464"/>
    </source>
</evidence>
<dbReference type="InterPro" id="IPR000160">
    <property type="entry name" value="GGDEF_dom"/>
</dbReference>
<dbReference type="Pfam" id="PF00990">
    <property type="entry name" value="GGDEF"/>
    <property type="match status" value="1"/>
</dbReference>
<protein>
    <recommendedName>
        <fullName evidence="1">diguanylate cyclase</fullName>
        <ecNumber evidence="1">2.7.7.65</ecNumber>
    </recommendedName>
</protein>
<dbReference type="AlphaFoldDB" id="A0A3N7HMC4"/>
<organism evidence="5 6">
    <name type="scientific">Piscinibacter terrae</name>
    <dbReference type="NCBI Taxonomy" id="2496871"/>
    <lineage>
        <taxon>Bacteria</taxon>
        <taxon>Pseudomonadati</taxon>
        <taxon>Pseudomonadota</taxon>
        <taxon>Betaproteobacteria</taxon>
        <taxon>Burkholderiales</taxon>
        <taxon>Sphaerotilaceae</taxon>
        <taxon>Piscinibacter</taxon>
    </lineage>
</organism>
<proteinExistence type="predicted"/>
<dbReference type="Gene3D" id="3.30.70.270">
    <property type="match status" value="1"/>
</dbReference>
<dbReference type="PANTHER" id="PTHR45138">
    <property type="entry name" value="REGULATORY COMPONENTS OF SENSORY TRANSDUCTION SYSTEM"/>
    <property type="match status" value="1"/>
</dbReference>
<dbReference type="EC" id="2.7.7.65" evidence="1"/>
<dbReference type="FunFam" id="3.30.70.270:FF:000001">
    <property type="entry name" value="Diguanylate cyclase domain protein"/>
    <property type="match status" value="1"/>
</dbReference>
<dbReference type="InterPro" id="IPR029787">
    <property type="entry name" value="Nucleotide_cyclase"/>
</dbReference>
<reference evidence="5 6" key="1">
    <citation type="submission" date="2018-08" db="EMBL/GenBank/DDBJ databases">
        <authorList>
            <person name="Khan S.A."/>
            <person name="Jeon C.O."/>
            <person name="Chun B.H."/>
            <person name="Jeong S.E."/>
        </authorList>
    </citation>
    <scope>NUCLEOTIDE SEQUENCE [LARGE SCALE GENOMIC DNA]</scope>
    <source>
        <strain evidence="5 6">S-16</strain>
    </source>
</reference>
<evidence type="ECO:0000259" key="4">
    <source>
        <dbReference type="PROSITE" id="PS50887"/>
    </source>
</evidence>
<dbReference type="GO" id="GO:0052621">
    <property type="term" value="F:diguanylate cyclase activity"/>
    <property type="evidence" value="ECO:0007669"/>
    <property type="project" value="UniProtKB-EC"/>
</dbReference>
<dbReference type="PANTHER" id="PTHR45138:SF9">
    <property type="entry name" value="DIGUANYLATE CYCLASE DGCM-RELATED"/>
    <property type="match status" value="1"/>
</dbReference>
<gene>
    <name evidence="5" type="ORF">DZC73_19190</name>
</gene>
<dbReference type="SMART" id="SM00267">
    <property type="entry name" value="GGDEF"/>
    <property type="match status" value="1"/>
</dbReference>
<evidence type="ECO:0000256" key="1">
    <source>
        <dbReference type="ARBA" id="ARBA00012528"/>
    </source>
</evidence>
<dbReference type="Proteomes" id="UP000267464">
    <property type="component" value="Unassembled WGS sequence"/>
</dbReference>
<comment type="caution">
    <text evidence="5">The sequence shown here is derived from an EMBL/GenBank/DDBJ whole genome shotgun (WGS) entry which is preliminary data.</text>
</comment>
<dbReference type="GO" id="GO:1902201">
    <property type="term" value="P:negative regulation of bacterial-type flagellum-dependent cell motility"/>
    <property type="evidence" value="ECO:0007669"/>
    <property type="project" value="TreeGrafter"/>
</dbReference>
<dbReference type="GO" id="GO:0043709">
    <property type="term" value="P:cell adhesion involved in single-species biofilm formation"/>
    <property type="evidence" value="ECO:0007669"/>
    <property type="project" value="TreeGrafter"/>
</dbReference>
<dbReference type="PROSITE" id="PS50887">
    <property type="entry name" value="GGDEF"/>
    <property type="match status" value="1"/>
</dbReference>
<comment type="catalytic activity">
    <reaction evidence="2">
        <text>2 GTP = 3',3'-c-di-GMP + 2 diphosphate</text>
        <dbReference type="Rhea" id="RHEA:24898"/>
        <dbReference type="ChEBI" id="CHEBI:33019"/>
        <dbReference type="ChEBI" id="CHEBI:37565"/>
        <dbReference type="ChEBI" id="CHEBI:58805"/>
        <dbReference type="EC" id="2.7.7.65"/>
    </reaction>
</comment>
<accession>A0A3N7HMC4</accession>
<dbReference type="InterPro" id="IPR043128">
    <property type="entry name" value="Rev_trsase/Diguanyl_cyclase"/>
</dbReference>
<keyword evidence="3" id="KW-0472">Membrane</keyword>
<dbReference type="Pfam" id="PF11845">
    <property type="entry name" value="Tll0287-like"/>
    <property type="match status" value="1"/>
</dbReference>
<feature type="transmembrane region" description="Helical" evidence="3">
    <location>
        <begin position="21"/>
        <end position="41"/>
    </location>
</feature>
<dbReference type="EMBL" id="QUSW01000005">
    <property type="protein sequence ID" value="RQP23234.1"/>
    <property type="molecule type" value="Genomic_DNA"/>
</dbReference>
<evidence type="ECO:0000313" key="5">
    <source>
        <dbReference type="EMBL" id="RQP23234.1"/>
    </source>
</evidence>
<sequence>MTGVEMAFPPKRPLMSTRARLNLYLAITFVIVFCISSAVLYRSLIDGAMQQVRRDSALQMEMAMAIRRYTMEDVRPLLPPGEVLHPQSIPAFAANRTMSLLEEVRPQYRYAEVAINPTNPSNRAAGWQVDLINAFRNEPDKIEATHLSEGPSGAMLHVARPVRPTADCLACHGAAAAAPAGLLQRYGRTGGFGWKIGETVGAQIVSVPTTNALNAAREAWWRHVGASLVVFAALFLVLNRVLSRAVIAPIETRSSTWRELATRDAVTGARNRRSFDEEGRALIAACRESGADLTLLALDIDHFKRVNDTFGHDVGDAVLCEFVQRILQASKRRDGLYRTGGEEFAMLLPHSDIDAAAAFAEVLRRQFEATPFSGAGRLTASFGVAVLLPGDTLETLMKRADRALYEAKGAGRNQVRCIVS</sequence>
<feature type="domain" description="GGDEF" evidence="4">
    <location>
        <begin position="291"/>
        <end position="420"/>
    </location>
</feature>
<keyword evidence="3" id="KW-1133">Transmembrane helix</keyword>
<name>A0A3N7HMC4_9BURK</name>
<reference evidence="5 6" key="2">
    <citation type="submission" date="2018-12" db="EMBL/GenBank/DDBJ databases">
        <title>Rhizobacter gummiphilus sp. nov., a rubber-degrading bacterium isolated from the soil of a botanical garden in Japan.</title>
        <authorList>
            <person name="Shunsuke S.S."/>
        </authorList>
    </citation>
    <scope>NUCLEOTIDE SEQUENCE [LARGE SCALE GENOMIC DNA]</scope>
    <source>
        <strain evidence="5 6">S-16</strain>
    </source>
</reference>
<evidence type="ECO:0000256" key="2">
    <source>
        <dbReference type="ARBA" id="ARBA00034247"/>
    </source>
</evidence>
<evidence type="ECO:0000256" key="3">
    <source>
        <dbReference type="SAM" id="Phobius"/>
    </source>
</evidence>
<dbReference type="SUPFAM" id="SSF55073">
    <property type="entry name" value="Nucleotide cyclase"/>
    <property type="match status" value="1"/>
</dbReference>
<dbReference type="GO" id="GO:0005886">
    <property type="term" value="C:plasma membrane"/>
    <property type="evidence" value="ECO:0007669"/>
    <property type="project" value="TreeGrafter"/>
</dbReference>
<dbReference type="CDD" id="cd01949">
    <property type="entry name" value="GGDEF"/>
    <property type="match status" value="1"/>
</dbReference>